<keyword evidence="3" id="KW-1185">Reference proteome</keyword>
<feature type="transmembrane region" description="Helical" evidence="1">
    <location>
        <begin position="6"/>
        <end position="25"/>
    </location>
</feature>
<dbReference type="InterPro" id="IPR007563">
    <property type="entry name" value="DUF554"/>
</dbReference>
<feature type="transmembrane region" description="Helical" evidence="1">
    <location>
        <begin position="95"/>
        <end position="118"/>
    </location>
</feature>
<dbReference type="PANTHER" id="PTHR36111:SF2">
    <property type="entry name" value="INNER MEMBRANE PROTEIN"/>
    <property type="match status" value="1"/>
</dbReference>
<dbReference type="AlphaFoldDB" id="A0A858BXT7"/>
<dbReference type="Proteomes" id="UP000466848">
    <property type="component" value="Chromosome"/>
</dbReference>
<feature type="transmembrane region" description="Helical" evidence="1">
    <location>
        <begin position="32"/>
        <end position="50"/>
    </location>
</feature>
<gene>
    <name evidence="2" type="ORF">Ami103574_14335</name>
</gene>
<dbReference type="PANTHER" id="PTHR36111">
    <property type="entry name" value="INNER MEMBRANE PROTEIN-RELATED"/>
    <property type="match status" value="1"/>
</dbReference>
<dbReference type="Pfam" id="PF04474">
    <property type="entry name" value="DUF554"/>
    <property type="match status" value="1"/>
</dbReference>
<evidence type="ECO:0000313" key="2">
    <source>
        <dbReference type="EMBL" id="QIB70397.1"/>
    </source>
</evidence>
<evidence type="ECO:0000313" key="3">
    <source>
        <dbReference type="Proteomes" id="UP000466848"/>
    </source>
</evidence>
<keyword evidence="1" id="KW-0812">Transmembrane</keyword>
<sequence length="227" mass="24167">MLGPIVNAAAIILCGLGGTYVIKGVPERFENLVMKAVALALIYIGISGALENQRVMVLILSLVLGAVLGEAMNIDRQMNRFGLWVEKRLGFSEGGFAKGFVSASILFCTGSMAIVGALESGLQGDHEMLFAKAILDGIIAIVFASQMGAGVAFSALPVLLYEGAITLGATYMRDWLTEEIITEMSAVGSLLIAAIGFNFMEVKEIKVANLIPAIFLPWLFIGLESLF</sequence>
<feature type="transmembrane region" description="Helical" evidence="1">
    <location>
        <begin position="180"/>
        <end position="199"/>
    </location>
</feature>
<name>A0A858BXT7_9FIRM</name>
<reference evidence="2 3" key="1">
    <citation type="submission" date="2020-02" db="EMBL/GenBank/DDBJ databases">
        <authorList>
            <person name="Kim Y.B."/>
            <person name="Roh S.W."/>
        </authorList>
    </citation>
    <scope>NUCLEOTIDE SEQUENCE [LARGE SCALE GENOMIC DNA]</scope>
    <source>
        <strain evidence="2 3">DSM 103574</strain>
    </source>
</reference>
<keyword evidence="1" id="KW-0472">Membrane</keyword>
<protein>
    <submittedName>
        <fullName evidence="2">DUF554 domain-containing protein</fullName>
    </submittedName>
</protein>
<dbReference type="KEGG" id="abut:Ami103574_14335"/>
<accession>A0A858BXT7</accession>
<organism evidence="2 3">
    <name type="scientific">Aminipila butyrica</name>
    <dbReference type="NCBI Taxonomy" id="433296"/>
    <lineage>
        <taxon>Bacteria</taxon>
        <taxon>Bacillati</taxon>
        <taxon>Bacillota</taxon>
        <taxon>Clostridia</taxon>
        <taxon>Peptostreptococcales</taxon>
        <taxon>Anaerovoracaceae</taxon>
        <taxon>Aminipila</taxon>
    </lineage>
</organism>
<feature type="transmembrane region" description="Helical" evidence="1">
    <location>
        <begin position="205"/>
        <end position="223"/>
    </location>
</feature>
<proteinExistence type="predicted"/>
<keyword evidence="1" id="KW-1133">Transmembrane helix</keyword>
<evidence type="ECO:0000256" key="1">
    <source>
        <dbReference type="SAM" id="Phobius"/>
    </source>
</evidence>
<feature type="transmembrane region" description="Helical" evidence="1">
    <location>
        <begin position="138"/>
        <end position="160"/>
    </location>
</feature>
<dbReference type="RefSeq" id="WP_163067635.1">
    <property type="nucleotide sequence ID" value="NZ_CP048649.1"/>
</dbReference>
<dbReference type="EMBL" id="CP048649">
    <property type="protein sequence ID" value="QIB70397.1"/>
    <property type="molecule type" value="Genomic_DNA"/>
</dbReference>
<feature type="transmembrane region" description="Helical" evidence="1">
    <location>
        <begin position="56"/>
        <end position="74"/>
    </location>
</feature>